<evidence type="ECO:0000256" key="3">
    <source>
        <dbReference type="ARBA" id="ARBA00022692"/>
    </source>
</evidence>
<comment type="subcellular location">
    <subcellularLocation>
        <location evidence="1">Cell membrane</location>
        <topology evidence="1">Multi-pass membrane protein</topology>
    </subcellularLocation>
</comment>
<dbReference type="Proteomes" id="UP000703893">
    <property type="component" value="Unassembled WGS sequence"/>
</dbReference>
<dbReference type="EMBL" id="VGJX01000320">
    <property type="protein sequence ID" value="MBM3274761.1"/>
    <property type="molecule type" value="Genomic_DNA"/>
</dbReference>
<dbReference type="Gene3D" id="1.20.1250.20">
    <property type="entry name" value="MFS general substrate transporter like domains"/>
    <property type="match status" value="1"/>
</dbReference>
<dbReference type="PROSITE" id="PS50850">
    <property type="entry name" value="MFS"/>
    <property type="match status" value="1"/>
</dbReference>
<name>A0A938BL01_9BACT</name>
<dbReference type="InterPro" id="IPR011701">
    <property type="entry name" value="MFS"/>
</dbReference>
<evidence type="ECO:0000256" key="1">
    <source>
        <dbReference type="ARBA" id="ARBA00004651"/>
    </source>
</evidence>
<feature type="domain" description="Major facilitator superfamily (MFS) profile" evidence="7">
    <location>
        <begin position="23"/>
        <end position="167"/>
    </location>
</feature>
<feature type="transmembrane region" description="Helical" evidence="6">
    <location>
        <begin position="90"/>
        <end position="109"/>
    </location>
</feature>
<dbReference type="SUPFAM" id="SSF103473">
    <property type="entry name" value="MFS general substrate transporter"/>
    <property type="match status" value="1"/>
</dbReference>
<dbReference type="InterPro" id="IPR020846">
    <property type="entry name" value="MFS_dom"/>
</dbReference>
<comment type="caution">
    <text evidence="8">The sequence shown here is derived from an EMBL/GenBank/DDBJ whole genome shotgun (WGS) entry which is preliminary data.</text>
</comment>
<gene>
    <name evidence="8" type="ORF">FJZ00_06390</name>
</gene>
<dbReference type="InterPro" id="IPR036259">
    <property type="entry name" value="MFS_trans_sf"/>
</dbReference>
<feature type="transmembrane region" description="Helical" evidence="6">
    <location>
        <begin position="57"/>
        <end position="78"/>
    </location>
</feature>
<dbReference type="PANTHER" id="PTHR23505:SF79">
    <property type="entry name" value="PROTEIN SPINSTER"/>
    <property type="match status" value="1"/>
</dbReference>
<evidence type="ECO:0000259" key="7">
    <source>
        <dbReference type="PROSITE" id="PS50850"/>
    </source>
</evidence>
<evidence type="ECO:0000313" key="8">
    <source>
        <dbReference type="EMBL" id="MBM3274761.1"/>
    </source>
</evidence>
<proteinExistence type="predicted"/>
<keyword evidence="5 6" id="KW-0472">Membrane</keyword>
<dbReference type="GO" id="GO:0005886">
    <property type="term" value="C:plasma membrane"/>
    <property type="evidence" value="ECO:0007669"/>
    <property type="project" value="UniProtKB-SubCell"/>
</dbReference>
<evidence type="ECO:0000256" key="2">
    <source>
        <dbReference type="ARBA" id="ARBA00022448"/>
    </source>
</evidence>
<dbReference type="AlphaFoldDB" id="A0A938BL01"/>
<feature type="non-terminal residue" evidence="8">
    <location>
        <position position="167"/>
    </location>
</feature>
<feature type="transmembrane region" description="Helical" evidence="6">
    <location>
        <begin position="147"/>
        <end position="166"/>
    </location>
</feature>
<dbReference type="GO" id="GO:0022857">
    <property type="term" value="F:transmembrane transporter activity"/>
    <property type="evidence" value="ECO:0007669"/>
    <property type="project" value="InterPro"/>
</dbReference>
<sequence length="167" mass="17838">MSLLSIGPVRDPAAVTPGYRTYVLTLLLIVYIVNFVDRQVLAVLIEPIKHDLDLSDTQLGFLSGFAFALFYVTFGVPLARLADRKSRRDLIVVCMAAWSAMTAVCGFAANFVQLLAARIGVAIGEAGCVAPAHSIIADYYPPHQRAFAISVFSSGASIGIFAGLMLG</sequence>
<keyword evidence="4 6" id="KW-1133">Transmembrane helix</keyword>
<dbReference type="Pfam" id="PF07690">
    <property type="entry name" value="MFS_1"/>
    <property type="match status" value="1"/>
</dbReference>
<feature type="transmembrane region" description="Helical" evidence="6">
    <location>
        <begin position="21"/>
        <end position="45"/>
    </location>
</feature>
<evidence type="ECO:0000256" key="4">
    <source>
        <dbReference type="ARBA" id="ARBA00022989"/>
    </source>
</evidence>
<keyword evidence="2" id="KW-0813">Transport</keyword>
<evidence type="ECO:0000313" key="9">
    <source>
        <dbReference type="Proteomes" id="UP000703893"/>
    </source>
</evidence>
<accession>A0A938BL01</accession>
<evidence type="ECO:0000256" key="5">
    <source>
        <dbReference type="ARBA" id="ARBA00023136"/>
    </source>
</evidence>
<dbReference type="InterPro" id="IPR044770">
    <property type="entry name" value="MFS_spinster-like"/>
</dbReference>
<organism evidence="8 9">
    <name type="scientific">Candidatus Tanganyikabacteria bacterium</name>
    <dbReference type="NCBI Taxonomy" id="2961651"/>
    <lineage>
        <taxon>Bacteria</taxon>
        <taxon>Bacillati</taxon>
        <taxon>Candidatus Sericytochromatia</taxon>
        <taxon>Candidatus Tanganyikabacteria</taxon>
    </lineage>
</organism>
<evidence type="ECO:0000256" key="6">
    <source>
        <dbReference type="SAM" id="Phobius"/>
    </source>
</evidence>
<reference evidence="8 9" key="1">
    <citation type="submission" date="2019-03" db="EMBL/GenBank/DDBJ databases">
        <title>Lake Tanganyika Metagenome-Assembled Genomes (MAGs).</title>
        <authorList>
            <person name="Tran P."/>
        </authorList>
    </citation>
    <scope>NUCLEOTIDE SEQUENCE [LARGE SCALE GENOMIC DNA]</scope>
    <source>
        <strain evidence="8">K_DeepCast_65m_m2_236</strain>
    </source>
</reference>
<dbReference type="PANTHER" id="PTHR23505">
    <property type="entry name" value="SPINSTER"/>
    <property type="match status" value="1"/>
</dbReference>
<protein>
    <submittedName>
        <fullName evidence="8">MFS transporter</fullName>
    </submittedName>
</protein>
<keyword evidence="3 6" id="KW-0812">Transmembrane</keyword>